<evidence type="ECO:0000313" key="3">
    <source>
        <dbReference type="EMBL" id="EIW78130.1"/>
    </source>
</evidence>
<dbReference type="Proteomes" id="UP000053558">
    <property type="component" value="Unassembled WGS sequence"/>
</dbReference>
<dbReference type="EMBL" id="JH711582">
    <property type="protein sequence ID" value="EIW78130.1"/>
    <property type="molecule type" value="Genomic_DNA"/>
</dbReference>
<evidence type="ECO:0000313" key="4">
    <source>
        <dbReference type="Proteomes" id="UP000053558"/>
    </source>
</evidence>
<name>A0A5M3MGR3_CONPW</name>
<feature type="transmembrane region" description="Helical" evidence="2">
    <location>
        <begin position="33"/>
        <end position="53"/>
    </location>
</feature>
<dbReference type="KEGG" id="cput:CONPUDRAFT_156140"/>
<sequence length="203" mass="22077">MAVAVIRISSVLAAEILLCIRIWILWEKSRRILFTLLAAATAALTATLLFNLQPTAFGLSGSEWHFFADQASLGAAAVAAVILAYELALLFIVLFRWRQLRGNIGVETIVSVLVRDGVLYILGIVAISATILIVGFGFSPEYSAMFETFQVAMHSNMACRIMLNLVKNEKGIQDPTVKEEEEEDLGDMAFAAPQPSGLPESTA</sequence>
<proteinExistence type="predicted"/>
<keyword evidence="2" id="KW-1133">Transmembrane helix</keyword>
<gene>
    <name evidence="3" type="ORF">CONPUDRAFT_156140</name>
</gene>
<accession>A0A5M3MGR3</accession>
<keyword evidence="4" id="KW-1185">Reference proteome</keyword>
<organism evidence="3 4">
    <name type="scientific">Coniophora puteana (strain RWD-64-598)</name>
    <name type="common">Brown rot fungus</name>
    <dbReference type="NCBI Taxonomy" id="741705"/>
    <lineage>
        <taxon>Eukaryota</taxon>
        <taxon>Fungi</taxon>
        <taxon>Dikarya</taxon>
        <taxon>Basidiomycota</taxon>
        <taxon>Agaricomycotina</taxon>
        <taxon>Agaricomycetes</taxon>
        <taxon>Agaricomycetidae</taxon>
        <taxon>Boletales</taxon>
        <taxon>Coniophorineae</taxon>
        <taxon>Coniophoraceae</taxon>
        <taxon>Coniophora</taxon>
    </lineage>
</organism>
<feature type="transmembrane region" description="Helical" evidence="2">
    <location>
        <begin position="118"/>
        <end position="138"/>
    </location>
</feature>
<dbReference type="GeneID" id="19203533"/>
<comment type="caution">
    <text evidence="3">The sequence shown here is derived from an EMBL/GenBank/DDBJ whole genome shotgun (WGS) entry which is preliminary data.</text>
</comment>
<keyword evidence="2" id="KW-0472">Membrane</keyword>
<dbReference type="RefSeq" id="XP_007771214.1">
    <property type="nucleotide sequence ID" value="XM_007773024.1"/>
</dbReference>
<feature type="region of interest" description="Disordered" evidence="1">
    <location>
        <begin position="174"/>
        <end position="203"/>
    </location>
</feature>
<keyword evidence="2" id="KW-0812">Transmembrane</keyword>
<evidence type="ECO:0000256" key="2">
    <source>
        <dbReference type="SAM" id="Phobius"/>
    </source>
</evidence>
<dbReference type="AlphaFoldDB" id="A0A5M3MGR3"/>
<feature type="transmembrane region" description="Helical" evidence="2">
    <location>
        <begin position="6"/>
        <end position="26"/>
    </location>
</feature>
<reference evidence="4" key="1">
    <citation type="journal article" date="2012" name="Science">
        <title>The Paleozoic origin of enzymatic lignin decomposition reconstructed from 31 fungal genomes.</title>
        <authorList>
            <person name="Floudas D."/>
            <person name="Binder M."/>
            <person name="Riley R."/>
            <person name="Barry K."/>
            <person name="Blanchette R.A."/>
            <person name="Henrissat B."/>
            <person name="Martinez A.T."/>
            <person name="Otillar R."/>
            <person name="Spatafora J.W."/>
            <person name="Yadav J.S."/>
            <person name="Aerts A."/>
            <person name="Benoit I."/>
            <person name="Boyd A."/>
            <person name="Carlson A."/>
            <person name="Copeland A."/>
            <person name="Coutinho P.M."/>
            <person name="de Vries R.P."/>
            <person name="Ferreira P."/>
            <person name="Findley K."/>
            <person name="Foster B."/>
            <person name="Gaskell J."/>
            <person name="Glotzer D."/>
            <person name="Gorecki P."/>
            <person name="Heitman J."/>
            <person name="Hesse C."/>
            <person name="Hori C."/>
            <person name="Igarashi K."/>
            <person name="Jurgens J.A."/>
            <person name="Kallen N."/>
            <person name="Kersten P."/>
            <person name="Kohler A."/>
            <person name="Kuees U."/>
            <person name="Kumar T.K.A."/>
            <person name="Kuo A."/>
            <person name="LaButti K."/>
            <person name="Larrondo L.F."/>
            <person name="Lindquist E."/>
            <person name="Ling A."/>
            <person name="Lombard V."/>
            <person name="Lucas S."/>
            <person name="Lundell T."/>
            <person name="Martin R."/>
            <person name="McLaughlin D.J."/>
            <person name="Morgenstern I."/>
            <person name="Morin E."/>
            <person name="Murat C."/>
            <person name="Nagy L.G."/>
            <person name="Nolan M."/>
            <person name="Ohm R.A."/>
            <person name="Patyshakuliyeva A."/>
            <person name="Rokas A."/>
            <person name="Ruiz-Duenas F.J."/>
            <person name="Sabat G."/>
            <person name="Salamov A."/>
            <person name="Samejima M."/>
            <person name="Schmutz J."/>
            <person name="Slot J.C."/>
            <person name="St John F."/>
            <person name="Stenlid J."/>
            <person name="Sun H."/>
            <person name="Sun S."/>
            <person name="Syed K."/>
            <person name="Tsang A."/>
            <person name="Wiebenga A."/>
            <person name="Young D."/>
            <person name="Pisabarro A."/>
            <person name="Eastwood D.C."/>
            <person name="Martin F."/>
            <person name="Cullen D."/>
            <person name="Grigoriev I.V."/>
            <person name="Hibbett D.S."/>
        </authorList>
    </citation>
    <scope>NUCLEOTIDE SEQUENCE [LARGE SCALE GENOMIC DNA]</scope>
    <source>
        <strain evidence="4">RWD-64-598 SS2</strain>
    </source>
</reference>
<protein>
    <submittedName>
        <fullName evidence="3">Uncharacterized protein</fullName>
    </submittedName>
</protein>
<dbReference type="OrthoDB" id="3244602at2759"/>
<feature type="transmembrane region" description="Helical" evidence="2">
    <location>
        <begin position="73"/>
        <end position="97"/>
    </location>
</feature>
<evidence type="ECO:0000256" key="1">
    <source>
        <dbReference type="SAM" id="MobiDB-lite"/>
    </source>
</evidence>